<protein>
    <submittedName>
        <fullName evidence="1">Uncharacterized protein</fullName>
    </submittedName>
</protein>
<comment type="caution">
    <text evidence="1">The sequence shown here is derived from an EMBL/GenBank/DDBJ whole genome shotgun (WGS) entry which is preliminary data.</text>
</comment>
<name>A0A8S9YQ44_9TREM</name>
<sequence length="84" mass="9579">MTNIWYVPGVLSQAADALSSVYQFRLFRARAGSGICTSSMKLPTSFWMSTSFYEATVSRHVMNINHLKMLTKNRTFSNYKPYGL</sequence>
<proteinExistence type="predicted"/>
<reference evidence="1" key="1">
    <citation type="submission" date="2019-07" db="EMBL/GenBank/DDBJ databases">
        <title>Annotation for the trematode Paragonimus miyazaki's.</title>
        <authorList>
            <person name="Choi Y.-J."/>
        </authorList>
    </citation>
    <scope>NUCLEOTIDE SEQUENCE</scope>
    <source>
        <strain evidence="1">Japan</strain>
    </source>
</reference>
<evidence type="ECO:0000313" key="2">
    <source>
        <dbReference type="Proteomes" id="UP000822476"/>
    </source>
</evidence>
<organism evidence="1 2">
    <name type="scientific">Paragonimus skrjabini miyazakii</name>
    <dbReference type="NCBI Taxonomy" id="59628"/>
    <lineage>
        <taxon>Eukaryota</taxon>
        <taxon>Metazoa</taxon>
        <taxon>Spiralia</taxon>
        <taxon>Lophotrochozoa</taxon>
        <taxon>Platyhelminthes</taxon>
        <taxon>Trematoda</taxon>
        <taxon>Digenea</taxon>
        <taxon>Plagiorchiida</taxon>
        <taxon>Troglotremata</taxon>
        <taxon>Troglotrematidae</taxon>
        <taxon>Paragonimus</taxon>
    </lineage>
</organism>
<dbReference type="AlphaFoldDB" id="A0A8S9YQ44"/>
<dbReference type="EMBL" id="JTDE01005555">
    <property type="protein sequence ID" value="KAF7248923.1"/>
    <property type="molecule type" value="Genomic_DNA"/>
</dbReference>
<dbReference type="Proteomes" id="UP000822476">
    <property type="component" value="Unassembled WGS sequence"/>
</dbReference>
<dbReference type="OrthoDB" id="6313103at2759"/>
<keyword evidence="2" id="KW-1185">Reference proteome</keyword>
<gene>
    <name evidence="1" type="ORF">EG68_08622</name>
</gene>
<evidence type="ECO:0000313" key="1">
    <source>
        <dbReference type="EMBL" id="KAF7248923.1"/>
    </source>
</evidence>
<accession>A0A8S9YQ44</accession>